<feature type="domain" description="Aminotransferase class V" evidence="9">
    <location>
        <begin position="62"/>
        <end position="450"/>
    </location>
</feature>
<evidence type="ECO:0000256" key="5">
    <source>
        <dbReference type="ARBA" id="ARBA00022898"/>
    </source>
</evidence>
<dbReference type="Proteomes" id="UP000232323">
    <property type="component" value="Unassembled WGS sequence"/>
</dbReference>
<dbReference type="Gene3D" id="3.90.1150.10">
    <property type="entry name" value="Aspartate Aminotransferase, domain 1"/>
    <property type="match status" value="1"/>
</dbReference>
<dbReference type="AlphaFoldDB" id="A0A250WXK3"/>
<keyword evidence="8" id="KW-0175">Coiled coil</keyword>
<comment type="similarity">
    <text evidence="2">Belongs to the class-V pyridoxal-phosphate-dependent aminotransferase family. NifS/IscS subfamily.</text>
</comment>
<dbReference type="OrthoDB" id="10250117at2759"/>
<dbReference type="InterPro" id="IPR015424">
    <property type="entry name" value="PyrdxlP-dep_Trfase"/>
</dbReference>
<keyword evidence="11" id="KW-1185">Reference proteome</keyword>
<dbReference type="InterPro" id="IPR015421">
    <property type="entry name" value="PyrdxlP-dep_Trfase_major"/>
</dbReference>
<proteinExistence type="inferred from homology"/>
<dbReference type="GO" id="GO:0046872">
    <property type="term" value="F:metal ion binding"/>
    <property type="evidence" value="ECO:0007669"/>
    <property type="project" value="UniProtKB-KW"/>
</dbReference>
<sequence length="473" mass="50737">MHLLAKTFVKTGHLRIREDSIRSNKTLFHDRAVTNKSVIPLRATCFSAIGTPLPHIEQAACIYLDYNGTTPIFPEVAEAMRPFLVQHGNPSSSHKFGRECNMAVQKARQQVASLINCHPHEVYFTSCGTESDNWAIVGTVMAARRRSNAPSFMAHVVTSQVEHPAVLECLKHLQQQGLATYTAIPVDHTGTVDPLEVEAAIISSTVLVTIMHSNNEVGTIQPISEVAAVVKGLRGDSNGDLNRQQQGTGSSILFHTDAAQSLGKVQVDVRALDVDMATIVGHKFGAPKGVAALYIRDGVEISSFFLGGGQEGGRRAGTENVLLLAGFGRAAELAVQEREALTEHMQRLRDDLQDQLCRALPQEAYLVNGPSSPSQRLPNTLSISIKGLDSPRLLAVLADELAATAGAACHVPGYTHISSVLAAMDVPVEYAAGTLRLSVGRHTTQEEVDAAVGLILREIAAQGLPLRLPSLTA</sequence>
<name>A0A250WXK3_9CHLO</name>
<evidence type="ECO:0000313" key="10">
    <source>
        <dbReference type="EMBL" id="GAX75352.1"/>
    </source>
</evidence>
<evidence type="ECO:0000256" key="4">
    <source>
        <dbReference type="ARBA" id="ARBA00022723"/>
    </source>
</evidence>
<dbReference type="SUPFAM" id="SSF53383">
    <property type="entry name" value="PLP-dependent transferases"/>
    <property type="match status" value="1"/>
</dbReference>
<dbReference type="PIRSF" id="PIRSF005572">
    <property type="entry name" value="NifS"/>
    <property type="match status" value="1"/>
</dbReference>
<keyword evidence="4" id="KW-0479">Metal-binding</keyword>
<dbReference type="InterPro" id="IPR015422">
    <property type="entry name" value="PyrdxlP-dep_Trfase_small"/>
</dbReference>
<gene>
    <name evidence="10" type="ORF">CEUSTIGMA_g2796.t1</name>
</gene>
<dbReference type="InterPro" id="IPR016454">
    <property type="entry name" value="Cysteine_dSase"/>
</dbReference>
<evidence type="ECO:0000256" key="3">
    <source>
        <dbReference type="ARBA" id="ARBA00022679"/>
    </source>
</evidence>
<accession>A0A250WXK3</accession>
<dbReference type="GO" id="GO:0051536">
    <property type="term" value="F:iron-sulfur cluster binding"/>
    <property type="evidence" value="ECO:0007669"/>
    <property type="project" value="UniProtKB-KW"/>
</dbReference>
<dbReference type="Gene3D" id="3.40.640.10">
    <property type="entry name" value="Type I PLP-dependent aspartate aminotransferase-like (Major domain)"/>
    <property type="match status" value="1"/>
</dbReference>
<dbReference type="PANTHER" id="PTHR11601">
    <property type="entry name" value="CYSTEINE DESULFURYLASE FAMILY MEMBER"/>
    <property type="match status" value="1"/>
</dbReference>
<dbReference type="Gene3D" id="1.10.260.50">
    <property type="match status" value="1"/>
</dbReference>
<dbReference type="EMBL" id="BEGY01000012">
    <property type="protein sequence ID" value="GAX75352.1"/>
    <property type="molecule type" value="Genomic_DNA"/>
</dbReference>
<evidence type="ECO:0000259" key="9">
    <source>
        <dbReference type="Pfam" id="PF00266"/>
    </source>
</evidence>
<organism evidence="10 11">
    <name type="scientific">Chlamydomonas eustigma</name>
    <dbReference type="NCBI Taxonomy" id="1157962"/>
    <lineage>
        <taxon>Eukaryota</taxon>
        <taxon>Viridiplantae</taxon>
        <taxon>Chlorophyta</taxon>
        <taxon>core chlorophytes</taxon>
        <taxon>Chlorophyceae</taxon>
        <taxon>CS clade</taxon>
        <taxon>Chlamydomonadales</taxon>
        <taxon>Chlamydomonadaceae</taxon>
        <taxon>Chlamydomonas</taxon>
    </lineage>
</organism>
<keyword evidence="5" id="KW-0663">Pyridoxal phosphate</keyword>
<dbReference type="InterPro" id="IPR000192">
    <property type="entry name" value="Aminotrans_V_dom"/>
</dbReference>
<evidence type="ECO:0000256" key="6">
    <source>
        <dbReference type="ARBA" id="ARBA00023004"/>
    </source>
</evidence>
<evidence type="ECO:0000256" key="1">
    <source>
        <dbReference type="ARBA" id="ARBA00001933"/>
    </source>
</evidence>
<keyword evidence="7" id="KW-0411">Iron-sulfur</keyword>
<dbReference type="STRING" id="1157962.A0A250WXK3"/>
<keyword evidence="6" id="KW-0408">Iron</keyword>
<protein>
    <recommendedName>
        <fullName evidence="9">Aminotransferase class V domain-containing protein</fullName>
    </recommendedName>
</protein>
<dbReference type="Pfam" id="PF00266">
    <property type="entry name" value="Aminotran_5"/>
    <property type="match status" value="1"/>
</dbReference>
<evidence type="ECO:0000256" key="2">
    <source>
        <dbReference type="ARBA" id="ARBA00006490"/>
    </source>
</evidence>
<comment type="cofactor">
    <cofactor evidence="1">
        <name>pyridoxal 5'-phosphate</name>
        <dbReference type="ChEBI" id="CHEBI:597326"/>
    </cofactor>
</comment>
<evidence type="ECO:0000256" key="7">
    <source>
        <dbReference type="ARBA" id="ARBA00023014"/>
    </source>
</evidence>
<reference evidence="10 11" key="1">
    <citation type="submission" date="2017-08" db="EMBL/GenBank/DDBJ databases">
        <title>Acidophilic green algal genome provides insights into adaptation to an acidic environment.</title>
        <authorList>
            <person name="Hirooka S."/>
            <person name="Hirose Y."/>
            <person name="Kanesaki Y."/>
            <person name="Higuchi S."/>
            <person name="Fujiwara T."/>
            <person name="Onuma R."/>
            <person name="Era A."/>
            <person name="Ohbayashi R."/>
            <person name="Uzuka A."/>
            <person name="Nozaki H."/>
            <person name="Yoshikawa H."/>
            <person name="Miyagishima S.Y."/>
        </authorList>
    </citation>
    <scope>NUCLEOTIDE SEQUENCE [LARGE SCALE GENOMIC DNA]</scope>
    <source>
        <strain evidence="10 11">NIES-2499</strain>
    </source>
</reference>
<comment type="caution">
    <text evidence="10">The sequence shown here is derived from an EMBL/GenBank/DDBJ whole genome shotgun (WGS) entry which is preliminary data.</text>
</comment>
<keyword evidence="3" id="KW-0808">Transferase</keyword>
<evidence type="ECO:0000256" key="8">
    <source>
        <dbReference type="SAM" id="Coils"/>
    </source>
</evidence>
<dbReference type="PANTHER" id="PTHR11601:SF34">
    <property type="entry name" value="CYSTEINE DESULFURASE"/>
    <property type="match status" value="1"/>
</dbReference>
<evidence type="ECO:0000313" key="11">
    <source>
        <dbReference type="Proteomes" id="UP000232323"/>
    </source>
</evidence>
<dbReference type="GO" id="GO:0016740">
    <property type="term" value="F:transferase activity"/>
    <property type="evidence" value="ECO:0007669"/>
    <property type="project" value="UniProtKB-KW"/>
</dbReference>
<feature type="coiled-coil region" evidence="8">
    <location>
        <begin position="331"/>
        <end position="358"/>
    </location>
</feature>